<comment type="caution">
    <text evidence="1">The sequence shown here is derived from an EMBL/GenBank/DDBJ whole genome shotgun (WGS) entry which is preliminary data.</text>
</comment>
<name>A0ACC3BSH5_PYRYE</name>
<dbReference type="Proteomes" id="UP000798662">
    <property type="component" value="Chromosome 1"/>
</dbReference>
<evidence type="ECO:0000313" key="2">
    <source>
        <dbReference type="Proteomes" id="UP000798662"/>
    </source>
</evidence>
<dbReference type="EMBL" id="CM020618">
    <property type="protein sequence ID" value="KAK1860690.1"/>
    <property type="molecule type" value="Genomic_DNA"/>
</dbReference>
<protein>
    <submittedName>
        <fullName evidence="1">Uncharacterized protein</fullName>
    </submittedName>
</protein>
<evidence type="ECO:0000313" key="1">
    <source>
        <dbReference type="EMBL" id="KAK1860690.1"/>
    </source>
</evidence>
<reference evidence="1" key="1">
    <citation type="submission" date="2019-11" db="EMBL/GenBank/DDBJ databases">
        <title>Nori genome reveals adaptations in red seaweeds to the harsh intertidal environment.</title>
        <authorList>
            <person name="Wang D."/>
            <person name="Mao Y."/>
        </authorList>
    </citation>
    <scope>NUCLEOTIDE SEQUENCE</scope>
    <source>
        <tissue evidence="1">Gametophyte</tissue>
    </source>
</reference>
<sequence length="782" mass="82431">MSREVTATTTHTCAPPSWSSSPSTHPCTAPIVGSPSSLGDHFAAGSPAEAEVTMDDQWAGTARLPFTAGKKPVASQAARGRRVAVRVGAATVACLLVAAAASRAFSSALPTVFGERGGVGMGTTLSWPAATSAQRSPLPEAAASGGPHIIDKEGDGDGGGSDDGSGAGAAAALPPPPPLAASFRLPLDAAPPPDELYDVPRVMAALAFPRILSPSPSRTATNMTLPPPARPPSQMALALYVQGSFRKHKAAPVHMRVTHCLVGGVAVPLSRQFESVWVCAVDDSVSSRVRHGDALSVLVDEDRPLRRGNWTALEGAVLRGVTRCERIPLAKGGVAHGLVVTTTVRWGETVNPDPPAAAAASAAAAAAASAGATAAVTDRDLDARDDSHAGNRDDARNDVRGGAPPYRPPPITLHPFATGVHRVCAMMQSIYEPSTAVAWMEYHARLGVDRLFLYSNVANSTDVAAEVATSPVGDAIEVVHWPWRRSQVAAGHHFLAAARGRCQWVLLCDVDEWLLVREPALPPPPALPPRHRYGHHRGGGGEEETPQPPLLRALAALNASTGASTFVVPAVRMGSGGRVENPHIPYPDAYTYRVEVPGPGKPIALTADTFPLTHVHTVHLRAARARMTKVPGVRLRQPSSLAAAATSATELVAVTNTTPRAVAAGTSPDDIEEPLAPLVMVHYSTRSWVEEVAKRDAGRAAEEMGDFNNGHRRHGVTDPNDPSLAARRTRHLSLDGQTPWTEMRDAWRDVMRRPLRAPIVVPAEDDASRLTDWVDQPSLVPK</sequence>
<gene>
    <name evidence="1" type="ORF">I4F81_003278</name>
</gene>
<organism evidence="1 2">
    <name type="scientific">Pyropia yezoensis</name>
    <name type="common">Susabi-nori</name>
    <name type="synonym">Porphyra yezoensis</name>
    <dbReference type="NCBI Taxonomy" id="2788"/>
    <lineage>
        <taxon>Eukaryota</taxon>
        <taxon>Rhodophyta</taxon>
        <taxon>Bangiophyceae</taxon>
        <taxon>Bangiales</taxon>
        <taxon>Bangiaceae</taxon>
        <taxon>Pyropia</taxon>
    </lineage>
</organism>
<proteinExistence type="predicted"/>
<accession>A0ACC3BSH5</accession>
<keyword evidence="2" id="KW-1185">Reference proteome</keyword>